<feature type="domain" description="Aspartate/glutamate/uridylate kinase" evidence="12">
    <location>
        <begin position="8"/>
        <end position="214"/>
    </location>
</feature>
<keyword evidence="9 11" id="KW-0665">Pyrimidine biosynthesis</keyword>
<comment type="subcellular location">
    <subcellularLocation>
        <location evidence="1 11">Cytoplasm</location>
    </subcellularLocation>
</comment>
<gene>
    <name evidence="11" type="primary">pyrH</name>
    <name evidence="13" type="ORF">DVH29_13910</name>
</gene>
<comment type="pathway">
    <text evidence="2 11">Pyrimidine metabolism; CTP biosynthesis via de novo pathway; UDP from UMP (UMPK route): step 1/1.</text>
</comment>
<dbReference type="FunFam" id="3.40.1160.10:FF:000001">
    <property type="entry name" value="Uridylate kinase"/>
    <property type="match status" value="1"/>
</dbReference>
<feature type="binding site" evidence="11">
    <location>
        <position position="162"/>
    </location>
    <ligand>
        <name>ATP</name>
        <dbReference type="ChEBI" id="CHEBI:30616"/>
    </ligand>
</feature>
<evidence type="ECO:0000256" key="9">
    <source>
        <dbReference type="ARBA" id="ARBA00022975"/>
    </source>
</evidence>
<proteinExistence type="inferred from homology"/>
<dbReference type="GO" id="GO:0044210">
    <property type="term" value="P:'de novo' CTP biosynthetic process"/>
    <property type="evidence" value="ECO:0007669"/>
    <property type="project" value="UniProtKB-UniRule"/>
</dbReference>
<accession>A0A369W1X6</accession>
<feature type="binding site" evidence="11">
    <location>
        <position position="59"/>
    </location>
    <ligand>
        <name>ATP</name>
        <dbReference type="ChEBI" id="CHEBI:30616"/>
    </ligand>
</feature>
<feature type="binding site" evidence="11">
    <location>
        <position position="168"/>
    </location>
    <ligand>
        <name>ATP</name>
        <dbReference type="ChEBI" id="CHEBI:30616"/>
    </ligand>
</feature>
<organism evidence="13 14">
    <name type="scientific">Pelagibacterium lacus</name>
    <dbReference type="NCBI Taxonomy" id="2282655"/>
    <lineage>
        <taxon>Bacteria</taxon>
        <taxon>Pseudomonadati</taxon>
        <taxon>Pseudomonadota</taxon>
        <taxon>Alphaproteobacteria</taxon>
        <taxon>Hyphomicrobiales</taxon>
        <taxon>Devosiaceae</taxon>
        <taxon>Pelagibacterium</taxon>
    </lineage>
</organism>
<evidence type="ECO:0000256" key="10">
    <source>
        <dbReference type="ARBA" id="ARBA00047767"/>
    </source>
</evidence>
<dbReference type="PIRSF" id="PIRSF005650">
    <property type="entry name" value="Uridylate_kin"/>
    <property type="match status" value="1"/>
</dbReference>
<dbReference type="GO" id="GO:0033862">
    <property type="term" value="F:UMP kinase activity"/>
    <property type="evidence" value="ECO:0007669"/>
    <property type="project" value="UniProtKB-EC"/>
</dbReference>
<dbReference type="AlphaFoldDB" id="A0A369W1X6"/>
<dbReference type="InterPro" id="IPR036393">
    <property type="entry name" value="AceGlu_kinase-like_sf"/>
</dbReference>
<feature type="binding site" evidence="11">
    <location>
        <begin position="12"/>
        <end position="15"/>
    </location>
    <ligand>
        <name>ATP</name>
        <dbReference type="ChEBI" id="CHEBI:30616"/>
    </ligand>
</feature>
<keyword evidence="5 11" id="KW-0808">Transferase</keyword>
<feature type="binding site" evidence="11">
    <location>
        <position position="55"/>
    </location>
    <ligand>
        <name>ATP</name>
        <dbReference type="ChEBI" id="CHEBI:30616"/>
    </ligand>
</feature>
<dbReference type="GO" id="GO:0005829">
    <property type="term" value="C:cytosol"/>
    <property type="evidence" value="ECO:0007669"/>
    <property type="project" value="TreeGrafter"/>
</dbReference>
<keyword evidence="4 11" id="KW-0963">Cytoplasm</keyword>
<dbReference type="RefSeq" id="WP_114646798.1">
    <property type="nucleotide sequence ID" value="NZ_QQNH01000027.1"/>
</dbReference>
<dbReference type="InterPro" id="IPR011817">
    <property type="entry name" value="Uridylate_kinase"/>
</dbReference>
<dbReference type="SUPFAM" id="SSF53633">
    <property type="entry name" value="Carbamate kinase-like"/>
    <property type="match status" value="1"/>
</dbReference>
<evidence type="ECO:0000256" key="6">
    <source>
        <dbReference type="ARBA" id="ARBA00022741"/>
    </source>
</evidence>
<dbReference type="PANTHER" id="PTHR42833:SF4">
    <property type="entry name" value="URIDYLATE KINASE PUMPKIN, CHLOROPLASTIC"/>
    <property type="match status" value="1"/>
</dbReference>
<comment type="similarity">
    <text evidence="3 11">Belongs to the UMP kinase family.</text>
</comment>
<dbReference type="PANTHER" id="PTHR42833">
    <property type="entry name" value="URIDYLATE KINASE"/>
    <property type="match status" value="1"/>
</dbReference>
<name>A0A369W1X6_9HYPH</name>
<dbReference type="NCBIfam" id="TIGR02075">
    <property type="entry name" value="pyrH_bact"/>
    <property type="match status" value="1"/>
</dbReference>
<evidence type="ECO:0000256" key="8">
    <source>
        <dbReference type="ARBA" id="ARBA00022840"/>
    </source>
</evidence>
<comment type="activity regulation">
    <text evidence="11">Inhibited by UTP.</text>
</comment>
<dbReference type="GO" id="GO:0005524">
    <property type="term" value="F:ATP binding"/>
    <property type="evidence" value="ECO:0007669"/>
    <property type="project" value="UniProtKB-KW"/>
</dbReference>
<dbReference type="GO" id="GO:0006225">
    <property type="term" value="P:UDP biosynthetic process"/>
    <property type="evidence" value="ECO:0007669"/>
    <property type="project" value="TreeGrafter"/>
</dbReference>
<sequence length="237" mass="24607">MSRTGYSRVLLKVSGEALAGDQSYGIEPKILNEVARQIVDLSRRGLQVAIVIGGGNIVRGMSIAAEGGDRVIGDHMGMLGTVINSVALGDAIRRAGGRSHVFSSVSMPSICDTFTQRGAIAALEGGATVICAGGTGNPFFTTDTAAALKAIELKCDVMLKGTKVDGVYSADPAKDPSAERFDAISHEDALARDLRVMDTAAFALARDNGLPIIVYALSDKEGLVGVIEGRTPSTRVG</sequence>
<feature type="binding site" evidence="11">
    <location>
        <begin position="135"/>
        <end position="142"/>
    </location>
    <ligand>
        <name>UMP</name>
        <dbReference type="ChEBI" id="CHEBI:57865"/>
    </ligand>
</feature>
<evidence type="ECO:0000256" key="11">
    <source>
        <dbReference type="HAMAP-Rule" id="MF_01220"/>
    </source>
</evidence>
<dbReference type="EC" id="2.7.4.22" evidence="11"/>
<dbReference type="OrthoDB" id="9807458at2"/>
<evidence type="ECO:0000256" key="2">
    <source>
        <dbReference type="ARBA" id="ARBA00004791"/>
    </source>
</evidence>
<evidence type="ECO:0000256" key="3">
    <source>
        <dbReference type="ARBA" id="ARBA00007614"/>
    </source>
</evidence>
<keyword evidence="14" id="KW-1185">Reference proteome</keyword>
<dbReference type="CDD" id="cd04254">
    <property type="entry name" value="AAK_UMPK-PyrH-Ec"/>
    <property type="match status" value="1"/>
</dbReference>
<dbReference type="InterPro" id="IPR001048">
    <property type="entry name" value="Asp/Glu/Uridylate_kinase"/>
</dbReference>
<comment type="caution">
    <text evidence="13">The sequence shown here is derived from an EMBL/GenBank/DDBJ whole genome shotgun (WGS) entry which is preliminary data.</text>
</comment>
<evidence type="ECO:0000313" key="13">
    <source>
        <dbReference type="EMBL" id="RDE07957.1"/>
    </source>
</evidence>
<feature type="binding site" evidence="11">
    <location>
        <position position="74"/>
    </location>
    <ligand>
        <name>UMP</name>
        <dbReference type="ChEBI" id="CHEBI:57865"/>
    </ligand>
</feature>
<evidence type="ECO:0000256" key="1">
    <source>
        <dbReference type="ARBA" id="ARBA00004496"/>
    </source>
</evidence>
<feature type="binding site" evidence="11">
    <location>
        <position position="171"/>
    </location>
    <ligand>
        <name>ATP</name>
        <dbReference type="ChEBI" id="CHEBI:30616"/>
    </ligand>
</feature>
<keyword evidence="7 11" id="KW-0418">Kinase</keyword>
<comment type="subunit">
    <text evidence="11">Homohexamer.</text>
</comment>
<comment type="caution">
    <text evidence="11">Lacks conserved residue(s) required for the propagation of feature annotation.</text>
</comment>
<dbReference type="HAMAP" id="MF_01220_B">
    <property type="entry name" value="PyrH_B"/>
    <property type="match status" value="1"/>
</dbReference>
<evidence type="ECO:0000256" key="5">
    <source>
        <dbReference type="ARBA" id="ARBA00022679"/>
    </source>
</evidence>
<reference evidence="14" key="1">
    <citation type="submission" date="2018-07" db="EMBL/GenBank/DDBJ databases">
        <authorList>
            <person name="Liu B.-T."/>
            <person name="Du Z."/>
        </authorList>
    </citation>
    <scope>NUCLEOTIDE SEQUENCE [LARGE SCALE GENOMIC DNA]</scope>
    <source>
        <strain evidence="14">XYN52</strain>
    </source>
</reference>
<feature type="binding site" evidence="11">
    <location>
        <position position="54"/>
    </location>
    <ligand>
        <name>UMP</name>
        <dbReference type="ChEBI" id="CHEBI:57865"/>
    </ligand>
</feature>
<dbReference type="EMBL" id="QQNH01000027">
    <property type="protein sequence ID" value="RDE07957.1"/>
    <property type="molecule type" value="Genomic_DNA"/>
</dbReference>
<keyword evidence="6 11" id="KW-0547">Nucleotide-binding</keyword>
<dbReference type="Pfam" id="PF00696">
    <property type="entry name" value="AA_kinase"/>
    <property type="match status" value="1"/>
</dbReference>
<evidence type="ECO:0000259" key="12">
    <source>
        <dbReference type="Pfam" id="PF00696"/>
    </source>
</evidence>
<dbReference type="Proteomes" id="UP000253759">
    <property type="component" value="Unassembled WGS sequence"/>
</dbReference>
<evidence type="ECO:0000256" key="4">
    <source>
        <dbReference type="ARBA" id="ARBA00022490"/>
    </source>
</evidence>
<evidence type="ECO:0000313" key="14">
    <source>
        <dbReference type="Proteomes" id="UP000253759"/>
    </source>
</evidence>
<dbReference type="UniPathway" id="UPA00159">
    <property type="reaction ID" value="UER00275"/>
</dbReference>
<comment type="catalytic activity">
    <reaction evidence="10 11">
        <text>UMP + ATP = UDP + ADP</text>
        <dbReference type="Rhea" id="RHEA:24400"/>
        <dbReference type="ChEBI" id="CHEBI:30616"/>
        <dbReference type="ChEBI" id="CHEBI:57865"/>
        <dbReference type="ChEBI" id="CHEBI:58223"/>
        <dbReference type="ChEBI" id="CHEBI:456216"/>
        <dbReference type="EC" id="2.7.4.22"/>
    </reaction>
</comment>
<keyword evidence="8 11" id="KW-0067">ATP-binding</keyword>
<dbReference type="InterPro" id="IPR015963">
    <property type="entry name" value="Uridylate_kinase_bac"/>
</dbReference>
<evidence type="ECO:0000256" key="7">
    <source>
        <dbReference type="ARBA" id="ARBA00022777"/>
    </source>
</evidence>
<dbReference type="Gene3D" id="3.40.1160.10">
    <property type="entry name" value="Acetylglutamate kinase-like"/>
    <property type="match status" value="1"/>
</dbReference>
<protein>
    <recommendedName>
        <fullName evidence="11">Uridylate kinase</fullName>
        <shortName evidence="11">UK</shortName>
        <ecNumber evidence="11">2.7.4.22</ecNumber>
    </recommendedName>
    <alternativeName>
        <fullName evidence="11">Uridine monophosphate kinase</fullName>
        <shortName evidence="11">UMP kinase</shortName>
        <shortName evidence="11">UMPK</shortName>
    </alternativeName>
</protein>
<comment type="function">
    <text evidence="11">Catalyzes the reversible phosphorylation of UMP to UDP.</text>
</comment>